<protein>
    <submittedName>
        <fullName evidence="1">Type I-C CRISPR-associated protein Cas8c/Csd1</fullName>
    </submittedName>
</protein>
<dbReference type="Proteomes" id="UP000064921">
    <property type="component" value="Chromosome"/>
</dbReference>
<dbReference type="KEGG" id="pphr:APZ00_15345"/>
<gene>
    <name evidence="1" type="ORF">APZ00_15345</name>
</gene>
<dbReference type="RefSeq" id="WP_058899464.1">
    <property type="nucleotide sequence ID" value="NZ_CP013068.1"/>
</dbReference>
<dbReference type="AlphaFoldDB" id="A0A0U3PLW5"/>
<dbReference type="STRING" id="121719.APZ00_15345"/>
<dbReference type="InterPro" id="IPR010144">
    <property type="entry name" value="CRISPR-assoc_prot_Csd1-typ"/>
</dbReference>
<dbReference type="CDD" id="cd09757">
    <property type="entry name" value="Cas8c_I-C"/>
    <property type="match status" value="1"/>
</dbReference>
<evidence type="ECO:0000313" key="1">
    <source>
        <dbReference type="EMBL" id="ALV28269.1"/>
    </source>
</evidence>
<dbReference type="Pfam" id="PF09709">
    <property type="entry name" value="Cas_Csd1"/>
    <property type="match status" value="1"/>
</dbReference>
<dbReference type="EMBL" id="CP013068">
    <property type="protein sequence ID" value="ALV28269.1"/>
    <property type="molecule type" value="Genomic_DNA"/>
</dbReference>
<accession>A0A0U3PLW5</accession>
<dbReference type="NCBIfam" id="TIGR01863">
    <property type="entry name" value="cas_Csd1"/>
    <property type="match status" value="1"/>
</dbReference>
<evidence type="ECO:0000313" key="2">
    <source>
        <dbReference type="Proteomes" id="UP000064921"/>
    </source>
</evidence>
<name>A0A0U3PLW5_9HYPH</name>
<reference evidence="1 2" key="1">
    <citation type="submission" date="2015-10" db="EMBL/GenBank/DDBJ databases">
        <title>The world's first case of liver abscess caused by Pannonibacter phragmitetus.</title>
        <authorList>
            <person name="Ming D."/>
            <person name="Wang M."/>
            <person name="Zhou Y."/>
            <person name="Jiang T."/>
            <person name="Hu S."/>
        </authorList>
    </citation>
    <scope>NUCLEOTIDE SEQUENCE [LARGE SCALE GENOMIC DNA]</scope>
    <source>
        <strain evidence="1 2">31801</strain>
    </source>
</reference>
<keyword evidence="2" id="KW-1185">Reference proteome</keyword>
<organism evidence="1 2">
    <name type="scientific">Pannonibacter phragmitetus</name>
    <dbReference type="NCBI Taxonomy" id="121719"/>
    <lineage>
        <taxon>Bacteria</taxon>
        <taxon>Pseudomonadati</taxon>
        <taxon>Pseudomonadota</taxon>
        <taxon>Alphaproteobacteria</taxon>
        <taxon>Hyphomicrobiales</taxon>
        <taxon>Stappiaceae</taxon>
        <taxon>Pannonibacter</taxon>
    </lineage>
</organism>
<proteinExistence type="predicted"/>
<sequence length="593" mass="65032">MTILQALNRLGERMEAEGRLPPLGFSTEKISFAISLREDGTCAEVIDLRDVTSKKLPPKQMAVPQPVKRTSGVAPNFLWDKTAYVLGVTAGEGKRLAEEHAAFVERHLKELDGSEDAGLKALRLFLQSWNPENFTPPLWPEEMRDQNVVFELAADHRKRFLHERPAARALWERLNAEGAGGLAVCLVTGEAAPVARLHPAVKGVWGAQSSGASLVSFNLDAFTSYGHEQGDNAPVSATVAARYTGALNECLKRGSGHFLQLGDASTIFWAEPKEEGLDAGLLELAESVAIGFFDEPPPADMGAQAQQVQAILLRIRAGERLESLKPELAEGVRFHVLGLAPNAARLSVRFYWQDDFGVLADNYRRFSAEMAIAPPPRSGNPPLWRYLRETAVLGKSENVPPNLAGEWLRSILTGTDYPLTLLSSVLMRLRADGDVNALRVAMLRAVLIRNFKLHPEKEAPVAFDPDNENKGYLLGRLFAVYEQIQSAALGGVNASIKDKFYGSAPAQPQKVFAMLDRGSAPHLSKLGKTRPGQKVNLEKLVFSIMEKMSPDGDPFPVALAPQEQALFGLGYYHQRNEFFKPAKDAAPQEETAE</sequence>